<dbReference type="Proteomes" id="UP000299102">
    <property type="component" value="Unassembled WGS sequence"/>
</dbReference>
<accession>A0A4C1X1S2</accession>
<reference evidence="1 2" key="1">
    <citation type="journal article" date="2019" name="Commun. Biol.">
        <title>The bagworm genome reveals a unique fibroin gene that provides high tensile strength.</title>
        <authorList>
            <person name="Kono N."/>
            <person name="Nakamura H."/>
            <person name="Ohtoshi R."/>
            <person name="Tomita M."/>
            <person name="Numata K."/>
            <person name="Arakawa K."/>
        </authorList>
    </citation>
    <scope>NUCLEOTIDE SEQUENCE [LARGE SCALE GENOMIC DNA]</scope>
</reference>
<comment type="caution">
    <text evidence="1">The sequence shown here is derived from an EMBL/GenBank/DDBJ whole genome shotgun (WGS) entry which is preliminary data.</text>
</comment>
<name>A0A4C1X1S2_EUMVA</name>
<organism evidence="1 2">
    <name type="scientific">Eumeta variegata</name>
    <name type="common">Bagworm moth</name>
    <name type="synonym">Eumeta japonica</name>
    <dbReference type="NCBI Taxonomy" id="151549"/>
    <lineage>
        <taxon>Eukaryota</taxon>
        <taxon>Metazoa</taxon>
        <taxon>Ecdysozoa</taxon>
        <taxon>Arthropoda</taxon>
        <taxon>Hexapoda</taxon>
        <taxon>Insecta</taxon>
        <taxon>Pterygota</taxon>
        <taxon>Neoptera</taxon>
        <taxon>Endopterygota</taxon>
        <taxon>Lepidoptera</taxon>
        <taxon>Glossata</taxon>
        <taxon>Ditrysia</taxon>
        <taxon>Tineoidea</taxon>
        <taxon>Psychidae</taxon>
        <taxon>Oiketicinae</taxon>
        <taxon>Eumeta</taxon>
    </lineage>
</organism>
<evidence type="ECO:0000313" key="2">
    <source>
        <dbReference type="Proteomes" id="UP000299102"/>
    </source>
</evidence>
<dbReference type="OrthoDB" id="7431618at2759"/>
<dbReference type="EMBL" id="BGZK01000704">
    <property type="protein sequence ID" value="GBP56912.1"/>
    <property type="molecule type" value="Genomic_DNA"/>
</dbReference>
<evidence type="ECO:0000313" key="1">
    <source>
        <dbReference type="EMBL" id="GBP56912.1"/>
    </source>
</evidence>
<keyword evidence="2" id="KW-1185">Reference proteome</keyword>
<dbReference type="AlphaFoldDB" id="A0A4C1X1S2"/>
<proteinExistence type="predicted"/>
<protein>
    <submittedName>
        <fullName evidence="1">Uncharacterized protein</fullName>
    </submittedName>
</protein>
<gene>
    <name evidence="1" type="ORF">EVAR_33968_1</name>
</gene>
<sequence length="97" mass="11195">MLVGGKKNKYKLPGSFIAKARENYFKNYYPMVDKMTTTSLISEELNGLSTTKHWRPLGTGNYKANPLNYHLMVARRMALALLKEIEYHKNSQVERNA</sequence>